<name>A0A371H4E6_MUCPR</name>
<comment type="caution">
    <text evidence="1">The sequence shown here is derived from an EMBL/GenBank/DDBJ whole genome shotgun (WGS) entry which is preliminary data.</text>
</comment>
<sequence>MGISSGCFYCTEEKLCSTKDPSKLERKLDHIYIGDMKLFVHVPEYGKTSNKKLGGEETKMIKKING</sequence>
<feature type="non-terminal residue" evidence="1">
    <location>
        <position position="66"/>
    </location>
</feature>
<evidence type="ECO:0000313" key="2">
    <source>
        <dbReference type="Proteomes" id="UP000257109"/>
    </source>
</evidence>
<dbReference type="EMBL" id="QJKJ01003602">
    <property type="protein sequence ID" value="RDX97645.1"/>
    <property type="molecule type" value="Genomic_DNA"/>
</dbReference>
<organism evidence="1 2">
    <name type="scientific">Mucuna pruriens</name>
    <name type="common">Velvet bean</name>
    <name type="synonym">Dolichos pruriens</name>
    <dbReference type="NCBI Taxonomy" id="157652"/>
    <lineage>
        <taxon>Eukaryota</taxon>
        <taxon>Viridiplantae</taxon>
        <taxon>Streptophyta</taxon>
        <taxon>Embryophyta</taxon>
        <taxon>Tracheophyta</taxon>
        <taxon>Spermatophyta</taxon>
        <taxon>Magnoliopsida</taxon>
        <taxon>eudicotyledons</taxon>
        <taxon>Gunneridae</taxon>
        <taxon>Pentapetalae</taxon>
        <taxon>rosids</taxon>
        <taxon>fabids</taxon>
        <taxon>Fabales</taxon>
        <taxon>Fabaceae</taxon>
        <taxon>Papilionoideae</taxon>
        <taxon>50 kb inversion clade</taxon>
        <taxon>NPAAA clade</taxon>
        <taxon>indigoferoid/millettioid clade</taxon>
        <taxon>Phaseoleae</taxon>
        <taxon>Mucuna</taxon>
    </lineage>
</organism>
<protein>
    <submittedName>
        <fullName evidence="1">Uncharacterized protein</fullName>
    </submittedName>
</protein>
<dbReference type="AlphaFoldDB" id="A0A371H4E6"/>
<dbReference type="Proteomes" id="UP000257109">
    <property type="component" value="Unassembled WGS sequence"/>
</dbReference>
<reference evidence="1" key="1">
    <citation type="submission" date="2018-05" db="EMBL/GenBank/DDBJ databases">
        <title>Draft genome of Mucuna pruriens seed.</title>
        <authorList>
            <person name="Nnadi N.E."/>
            <person name="Vos R."/>
            <person name="Hasami M.H."/>
            <person name="Devisetty U.K."/>
            <person name="Aguiy J.C."/>
        </authorList>
    </citation>
    <scope>NUCLEOTIDE SEQUENCE [LARGE SCALE GENOMIC DNA]</scope>
    <source>
        <strain evidence="1">JCA_2017</strain>
    </source>
</reference>
<gene>
    <name evidence="1" type="ORF">CR513_19569</name>
</gene>
<proteinExistence type="predicted"/>
<accession>A0A371H4E6</accession>
<keyword evidence="2" id="KW-1185">Reference proteome</keyword>
<evidence type="ECO:0000313" key="1">
    <source>
        <dbReference type="EMBL" id="RDX97645.1"/>
    </source>
</evidence>